<organism evidence="3">
    <name type="scientific">Cacopsylla melanoneura</name>
    <dbReference type="NCBI Taxonomy" id="428564"/>
    <lineage>
        <taxon>Eukaryota</taxon>
        <taxon>Metazoa</taxon>
        <taxon>Ecdysozoa</taxon>
        <taxon>Arthropoda</taxon>
        <taxon>Hexapoda</taxon>
        <taxon>Insecta</taxon>
        <taxon>Pterygota</taxon>
        <taxon>Neoptera</taxon>
        <taxon>Paraneoptera</taxon>
        <taxon>Hemiptera</taxon>
        <taxon>Sternorrhyncha</taxon>
        <taxon>Psylloidea</taxon>
        <taxon>Psyllidae</taxon>
        <taxon>Psyllinae</taxon>
        <taxon>Cacopsylla</taxon>
    </lineage>
</organism>
<protein>
    <submittedName>
        <fullName evidence="3">Zinc finger MYM-type protein 1</fullName>
    </submittedName>
</protein>
<reference evidence="3" key="1">
    <citation type="submission" date="2021-05" db="EMBL/GenBank/DDBJ databases">
        <authorList>
            <person name="Alioto T."/>
            <person name="Alioto T."/>
            <person name="Gomez Garrido J."/>
        </authorList>
    </citation>
    <scope>NUCLEOTIDE SEQUENCE</scope>
</reference>
<proteinExistence type="predicted"/>
<dbReference type="PANTHER" id="PTHR45749">
    <property type="match status" value="1"/>
</dbReference>
<dbReference type="InterPro" id="IPR012337">
    <property type="entry name" value="RNaseH-like_sf"/>
</dbReference>
<sequence length="708" mass="81435">MTSNSVSNLKEIEFSTLSIEEQVRIKQLGRPLPDIHLSQQVPGRNATRQFHRNIYDRNNWICGCEQTNLLFCYPCLLFNSTDVNWTNRGISDLGHLSQKVKRHESSKDHINACINLAVMGTVQITELLSDAYRRDIEQKNAEITKNRYILSKIIDCVKFCGEYELALRGHNESEESENPGIFKGLINFTATLDKIFDDHMKSATVFKGTSKDIQNDLLECMLDVVQEAIIQEIKESDYVSIIVDETTDVSRQFQMSIICRYILPTGKPVERFWTFCSADDHTAPALASTIKTELEKMIGNDNEKLISQSYDGGSVMSGRTNGVQAIIRNDYPRANFVHCYAHQLNLIMEHASSQNSEVRIFFGTLSELTSFFNHSSQRTKELDEIVGKRLSSTCTTRWNFNSRSVLIIHEYKEKIIECLEKISHESLQQTTINQAHGLLLKLEQGTFTFWLTFFSETMPHVDILYNQLQFKSITPDTVNKFVNNFIDEIIQVRKSIDSMDISESAAEHIKRRRINTCVAKNEAAKDICDVIINEAMDRFEYSGHLVLANLLKFENFPVYSKKFPEEDLQTACQCYLFLQKQTLKTELEILYERSDFRTVTKTTDLLGFLKETNLQSCFPELVKVLSIIITIPMTSSEAERSFSCLKRTKTFLRSTMTEERLNSLAMLSMEKGLIQKMSTNFNDLVIEKFAAKKERRMDFQFKVATTKH</sequence>
<evidence type="ECO:0000259" key="1">
    <source>
        <dbReference type="Pfam" id="PF05699"/>
    </source>
</evidence>
<dbReference type="InterPro" id="IPR008906">
    <property type="entry name" value="HATC_C_dom"/>
</dbReference>
<dbReference type="Pfam" id="PF14291">
    <property type="entry name" value="DUF4371"/>
    <property type="match status" value="1"/>
</dbReference>
<dbReference type="PANTHER" id="PTHR45749:SF28">
    <property type="entry name" value="ZINC FINGER MYM-TYPE PROTEIN 1-LIKE-RELATED"/>
    <property type="match status" value="1"/>
</dbReference>
<feature type="domain" description="DUF4371" evidence="2">
    <location>
        <begin position="138"/>
        <end position="322"/>
    </location>
</feature>
<name>A0A8D8Q2G3_9HEMI</name>
<dbReference type="Pfam" id="PF05699">
    <property type="entry name" value="Dimer_Tnp_hAT"/>
    <property type="match status" value="1"/>
</dbReference>
<dbReference type="EMBL" id="HBUF01056144">
    <property type="protein sequence ID" value="CAG6624007.1"/>
    <property type="molecule type" value="Transcribed_RNA"/>
</dbReference>
<dbReference type="GO" id="GO:0046983">
    <property type="term" value="F:protein dimerization activity"/>
    <property type="evidence" value="ECO:0007669"/>
    <property type="project" value="InterPro"/>
</dbReference>
<feature type="domain" description="HAT C-terminal dimerisation" evidence="1">
    <location>
        <begin position="592"/>
        <end position="671"/>
    </location>
</feature>
<evidence type="ECO:0000259" key="2">
    <source>
        <dbReference type="Pfam" id="PF14291"/>
    </source>
</evidence>
<dbReference type="AlphaFoldDB" id="A0A8D8Q2G3"/>
<dbReference type="SUPFAM" id="SSF53098">
    <property type="entry name" value="Ribonuclease H-like"/>
    <property type="match status" value="1"/>
</dbReference>
<evidence type="ECO:0000313" key="3">
    <source>
        <dbReference type="EMBL" id="CAG6624007.1"/>
    </source>
</evidence>
<accession>A0A8D8Q2G3</accession>
<dbReference type="InterPro" id="IPR025398">
    <property type="entry name" value="DUF4371"/>
</dbReference>